<comment type="caution">
    <text evidence="1">The sequence shown here is derived from an EMBL/GenBank/DDBJ whole genome shotgun (WGS) entry which is preliminary data.</text>
</comment>
<sequence>MVGRGIGNGKLHGGRSTFWRTRTKLSKLRVDFMKPLTIPDPIEMISVLKHHNEQIFPGSHSFTREMDGSQQT</sequence>
<name>A0A4S3JXD7_9EURO</name>
<gene>
    <name evidence="1" type="ORF">EYZ11_000374</name>
</gene>
<dbReference type="AlphaFoldDB" id="A0A4S3JXD7"/>
<protein>
    <submittedName>
        <fullName evidence="1">Uncharacterized protein</fullName>
    </submittedName>
</protein>
<keyword evidence="2" id="KW-1185">Reference proteome</keyword>
<dbReference type="Proteomes" id="UP000308092">
    <property type="component" value="Unassembled WGS sequence"/>
</dbReference>
<evidence type="ECO:0000313" key="1">
    <source>
        <dbReference type="EMBL" id="THD00183.1"/>
    </source>
</evidence>
<accession>A0A4S3JXD7</accession>
<reference evidence="1 2" key="1">
    <citation type="submission" date="2019-03" db="EMBL/GenBank/DDBJ databases">
        <title>The genome sequence of a newly discovered highly antifungal drug resistant Aspergillus species, Aspergillus tanneri NIH 1004.</title>
        <authorList>
            <person name="Mounaud S."/>
            <person name="Singh I."/>
            <person name="Joardar V."/>
            <person name="Pakala S."/>
            <person name="Pakala S."/>
            <person name="Venepally P."/>
            <person name="Hoover J."/>
            <person name="Nierman W."/>
            <person name="Chung J."/>
            <person name="Losada L."/>
        </authorList>
    </citation>
    <scope>NUCLEOTIDE SEQUENCE [LARGE SCALE GENOMIC DNA]</scope>
    <source>
        <strain evidence="1 2">NIH1004</strain>
    </source>
</reference>
<organism evidence="1 2">
    <name type="scientific">Aspergillus tanneri</name>
    <dbReference type="NCBI Taxonomy" id="1220188"/>
    <lineage>
        <taxon>Eukaryota</taxon>
        <taxon>Fungi</taxon>
        <taxon>Dikarya</taxon>
        <taxon>Ascomycota</taxon>
        <taxon>Pezizomycotina</taxon>
        <taxon>Eurotiomycetes</taxon>
        <taxon>Eurotiomycetidae</taxon>
        <taxon>Eurotiales</taxon>
        <taxon>Aspergillaceae</taxon>
        <taxon>Aspergillus</taxon>
        <taxon>Aspergillus subgen. Circumdati</taxon>
    </lineage>
</organism>
<dbReference type="VEuPathDB" id="FungiDB:EYZ11_000374"/>
<proteinExistence type="predicted"/>
<dbReference type="EMBL" id="SOSA01000005">
    <property type="protein sequence ID" value="THD00183.1"/>
    <property type="molecule type" value="Genomic_DNA"/>
</dbReference>
<evidence type="ECO:0000313" key="2">
    <source>
        <dbReference type="Proteomes" id="UP000308092"/>
    </source>
</evidence>